<keyword evidence="8" id="KW-0067">ATP-binding</keyword>
<keyword evidence="3" id="KW-0819">tRNA processing</keyword>
<dbReference type="FunFam" id="3.30.460.10:FF:000033">
    <property type="entry name" value="Poly A polymerase head domain protein"/>
    <property type="match status" value="1"/>
</dbReference>
<dbReference type="InterPro" id="IPR050124">
    <property type="entry name" value="tRNA_CCA-adding_enzyme"/>
</dbReference>
<dbReference type="InterPro" id="IPR002646">
    <property type="entry name" value="PolA_pol_head_dom"/>
</dbReference>
<dbReference type="InterPro" id="IPR006675">
    <property type="entry name" value="HDIG_dom"/>
</dbReference>
<dbReference type="OrthoDB" id="9805698at2"/>
<evidence type="ECO:0000259" key="13">
    <source>
        <dbReference type="SMART" id="SM00471"/>
    </source>
</evidence>
<dbReference type="Pfam" id="PF01743">
    <property type="entry name" value="PolyA_pol"/>
    <property type="match status" value="1"/>
</dbReference>
<feature type="domain" description="HD/PDEase" evidence="13">
    <location>
        <begin position="268"/>
        <end position="392"/>
    </location>
</feature>
<dbReference type="InterPro" id="IPR043519">
    <property type="entry name" value="NT_sf"/>
</dbReference>
<protein>
    <submittedName>
        <fullName evidence="14">Putative nucleotidyltransferase with HDIG domain</fullName>
    </submittedName>
</protein>
<dbReference type="GO" id="GO:0008033">
    <property type="term" value="P:tRNA processing"/>
    <property type="evidence" value="ECO:0007669"/>
    <property type="project" value="UniProtKB-KW"/>
</dbReference>
<keyword evidence="10 11" id="KW-0694">RNA-binding</keyword>
<organism evidence="14 15">
    <name type="scientific">Breznakibacter xylanolyticus</name>
    <dbReference type="NCBI Taxonomy" id="990"/>
    <lineage>
        <taxon>Bacteria</taxon>
        <taxon>Pseudomonadati</taxon>
        <taxon>Bacteroidota</taxon>
        <taxon>Bacteroidia</taxon>
        <taxon>Marinilabiliales</taxon>
        <taxon>Marinilabiliaceae</taxon>
        <taxon>Breznakibacter</taxon>
    </lineage>
</organism>
<dbReference type="Pfam" id="PF12627">
    <property type="entry name" value="PolyA_pol_RNAbd"/>
    <property type="match status" value="1"/>
</dbReference>
<dbReference type="CDD" id="cd00077">
    <property type="entry name" value="HDc"/>
    <property type="match status" value="1"/>
</dbReference>
<gene>
    <name evidence="14" type="ORF">LX69_02789</name>
</gene>
<dbReference type="Gene3D" id="3.30.460.10">
    <property type="entry name" value="Beta Polymerase, domain 2"/>
    <property type="match status" value="1"/>
</dbReference>
<comment type="caution">
    <text evidence="14">The sequence shown here is derived from an EMBL/GenBank/DDBJ whole genome shotgun (WGS) entry which is preliminary data.</text>
</comment>
<comment type="cofactor">
    <cofactor evidence="1">
        <name>Mg(2+)</name>
        <dbReference type="ChEBI" id="CHEBI:18420"/>
    </cofactor>
</comment>
<evidence type="ECO:0000256" key="10">
    <source>
        <dbReference type="ARBA" id="ARBA00022884"/>
    </source>
</evidence>
<accession>A0A2W7MXF3</accession>
<dbReference type="NCBIfam" id="TIGR00277">
    <property type="entry name" value="HDIG"/>
    <property type="match status" value="1"/>
</dbReference>
<dbReference type="GO" id="GO:0003723">
    <property type="term" value="F:RNA binding"/>
    <property type="evidence" value="ECO:0007669"/>
    <property type="project" value="UniProtKB-KW"/>
</dbReference>
<reference evidence="14 15" key="1">
    <citation type="submission" date="2018-06" db="EMBL/GenBank/DDBJ databases">
        <title>Genomic Encyclopedia of Archaeal and Bacterial Type Strains, Phase II (KMG-II): from individual species to whole genera.</title>
        <authorList>
            <person name="Goeker M."/>
        </authorList>
    </citation>
    <scope>NUCLEOTIDE SEQUENCE [LARGE SCALE GENOMIC DNA]</scope>
    <source>
        <strain evidence="14 15">DSM 6779</strain>
    </source>
</reference>
<proteinExistence type="inferred from homology"/>
<dbReference type="GO" id="GO:0005524">
    <property type="term" value="F:ATP binding"/>
    <property type="evidence" value="ECO:0007669"/>
    <property type="project" value="UniProtKB-KW"/>
</dbReference>
<dbReference type="Gene3D" id="1.10.3090.10">
    <property type="entry name" value="cca-adding enzyme, domain 2"/>
    <property type="match status" value="1"/>
</dbReference>
<keyword evidence="15" id="KW-1185">Reference proteome</keyword>
<evidence type="ECO:0000256" key="3">
    <source>
        <dbReference type="ARBA" id="ARBA00022694"/>
    </source>
</evidence>
<dbReference type="EMBL" id="QKZK01000029">
    <property type="protein sequence ID" value="PZX12835.1"/>
    <property type="molecule type" value="Genomic_DNA"/>
</dbReference>
<evidence type="ECO:0000256" key="4">
    <source>
        <dbReference type="ARBA" id="ARBA00022695"/>
    </source>
</evidence>
<keyword evidence="7" id="KW-0692">RNA repair</keyword>
<dbReference type="PANTHER" id="PTHR47545">
    <property type="entry name" value="MULTIFUNCTIONAL CCA PROTEIN"/>
    <property type="match status" value="1"/>
</dbReference>
<dbReference type="InterPro" id="IPR032828">
    <property type="entry name" value="PolyA_RNA-bd"/>
</dbReference>
<evidence type="ECO:0000256" key="2">
    <source>
        <dbReference type="ARBA" id="ARBA00022679"/>
    </source>
</evidence>
<feature type="compositionally biased region" description="Basic and acidic residues" evidence="12">
    <location>
        <begin position="109"/>
        <end position="121"/>
    </location>
</feature>
<evidence type="ECO:0000256" key="9">
    <source>
        <dbReference type="ARBA" id="ARBA00022842"/>
    </source>
</evidence>
<evidence type="ECO:0000313" key="14">
    <source>
        <dbReference type="EMBL" id="PZX12835.1"/>
    </source>
</evidence>
<evidence type="ECO:0000256" key="8">
    <source>
        <dbReference type="ARBA" id="ARBA00022840"/>
    </source>
</evidence>
<dbReference type="Pfam" id="PF01966">
    <property type="entry name" value="HD"/>
    <property type="match status" value="1"/>
</dbReference>
<evidence type="ECO:0000256" key="12">
    <source>
        <dbReference type="SAM" id="MobiDB-lite"/>
    </source>
</evidence>
<dbReference type="SUPFAM" id="SSF81301">
    <property type="entry name" value="Nucleotidyltransferase"/>
    <property type="match status" value="1"/>
</dbReference>
<dbReference type="GO" id="GO:0016779">
    <property type="term" value="F:nucleotidyltransferase activity"/>
    <property type="evidence" value="ECO:0007669"/>
    <property type="project" value="UniProtKB-KW"/>
</dbReference>
<keyword evidence="4" id="KW-0548">Nucleotidyltransferase</keyword>
<evidence type="ECO:0000256" key="5">
    <source>
        <dbReference type="ARBA" id="ARBA00022723"/>
    </source>
</evidence>
<dbReference type="GO" id="GO:0046872">
    <property type="term" value="F:metal ion binding"/>
    <property type="evidence" value="ECO:0007669"/>
    <property type="project" value="UniProtKB-KW"/>
</dbReference>
<dbReference type="CDD" id="cd05398">
    <property type="entry name" value="NT_ClassII-CCAase"/>
    <property type="match status" value="1"/>
</dbReference>
<keyword evidence="5" id="KW-0479">Metal-binding</keyword>
<dbReference type="InterPro" id="IPR003607">
    <property type="entry name" value="HD/PDEase_dom"/>
</dbReference>
<dbReference type="InterPro" id="IPR006674">
    <property type="entry name" value="HD_domain"/>
</dbReference>
<evidence type="ECO:0000256" key="1">
    <source>
        <dbReference type="ARBA" id="ARBA00001946"/>
    </source>
</evidence>
<dbReference type="SUPFAM" id="SSF81891">
    <property type="entry name" value="Poly A polymerase C-terminal region-like"/>
    <property type="match status" value="1"/>
</dbReference>
<keyword evidence="2 11" id="KW-0808">Transferase</keyword>
<dbReference type="AlphaFoldDB" id="A0A2W7MXF3"/>
<keyword evidence="6" id="KW-0547">Nucleotide-binding</keyword>
<dbReference type="Proteomes" id="UP000249239">
    <property type="component" value="Unassembled WGS sequence"/>
</dbReference>
<sequence>MRHCVSFRCPVIIQFLQNVKEHLKHPVFKTASQLADEMNVEAYVIGGFVRDLFLNRPSKDIDIVVIGSGIELAERVAQRMGGLRVNVFKTFGTAMIRHRDTEIEFVGARKESYSPDSRKPDVAPGSLEDDQNRRDFTINALALGLNKHNFGQLLDPFGGKEDLDNQIIRTPLDPDITFSDDPLRMMRGIRFATQLGFHIEEATFEAIARNKERIHIISRERIIDEMNKIVMAPRPSIGFKLLEKTGLLAIIFPELQALKGVDSVNGRAHKDNFYHTLAVLDQLAPHSDDLWLRWAALLHDIAKPRTKRYDPKLGWTFHSHNFVGEKMVPDIFKRLKLPLNEKMKFVQKLVGLHMRPIVLSEEVVTDSAVRRLLFEAGDDIDALMTLCEADITSKNEDKVKKFLRNFKVVRRKLREIEEKDKVRNFQPPVSGEEIMAHFALPPCREIGLLKTAIKDAILDGIIENDREQAWAFMLKTAAELGVEKK</sequence>
<dbReference type="GO" id="GO:0042245">
    <property type="term" value="P:RNA repair"/>
    <property type="evidence" value="ECO:0007669"/>
    <property type="project" value="UniProtKB-KW"/>
</dbReference>
<name>A0A2W7MXF3_9BACT</name>
<keyword evidence="9" id="KW-0460">Magnesium</keyword>
<feature type="region of interest" description="Disordered" evidence="12">
    <location>
        <begin position="109"/>
        <end position="130"/>
    </location>
</feature>
<evidence type="ECO:0000256" key="11">
    <source>
        <dbReference type="RuleBase" id="RU003953"/>
    </source>
</evidence>
<comment type="similarity">
    <text evidence="11">Belongs to the tRNA nucleotidyltransferase/poly(A) polymerase family.</text>
</comment>
<evidence type="ECO:0000313" key="15">
    <source>
        <dbReference type="Proteomes" id="UP000249239"/>
    </source>
</evidence>
<dbReference type="PANTHER" id="PTHR47545:SF1">
    <property type="entry name" value="MULTIFUNCTIONAL CCA PROTEIN"/>
    <property type="match status" value="1"/>
</dbReference>
<evidence type="ECO:0000256" key="6">
    <source>
        <dbReference type="ARBA" id="ARBA00022741"/>
    </source>
</evidence>
<evidence type="ECO:0000256" key="7">
    <source>
        <dbReference type="ARBA" id="ARBA00022800"/>
    </source>
</evidence>
<dbReference type="SMART" id="SM00471">
    <property type="entry name" value="HDc"/>
    <property type="match status" value="1"/>
</dbReference>